<evidence type="ECO:0000256" key="8">
    <source>
        <dbReference type="ARBA" id="ARBA00022692"/>
    </source>
</evidence>
<evidence type="ECO:0000256" key="9">
    <source>
        <dbReference type="ARBA" id="ARBA00022989"/>
    </source>
</evidence>
<evidence type="ECO:0000256" key="2">
    <source>
        <dbReference type="ARBA" id="ARBA00004429"/>
    </source>
</evidence>
<name>A0ABS5T6P2_9GAMM</name>
<evidence type="ECO:0000313" key="13">
    <source>
        <dbReference type="EMBL" id="MBT0728033.1"/>
    </source>
</evidence>
<evidence type="ECO:0000256" key="4">
    <source>
        <dbReference type="ARBA" id="ARBA00022448"/>
    </source>
</evidence>
<feature type="transmembrane region" description="Helical" evidence="11">
    <location>
        <begin position="388"/>
        <end position="407"/>
    </location>
</feature>
<gene>
    <name evidence="13" type="primary">fucP</name>
    <name evidence="13" type="ORF">HGT73_11730</name>
</gene>
<evidence type="ECO:0000256" key="5">
    <source>
        <dbReference type="ARBA" id="ARBA00022475"/>
    </source>
</evidence>
<evidence type="ECO:0000313" key="14">
    <source>
        <dbReference type="Proteomes" id="UP000786875"/>
    </source>
</evidence>
<feature type="transmembrane region" description="Helical" evidence="11">
    <location>
        <begin position="72"/>
        <end position="93"/>
    </location>
</feature>
<feature type="transmembrane region" description="Helical" evidence="11">
    <location>
        <begin position="189"/>
        <end position="211"/>
    </location>
</feature>
<evidence type="ECO:0000256" key="3">
    <source>
        <dbReference type="ARBA" id="ARBA00009120"/>
    </source>
</evidence>
<feature type="transmembrane region" description="Helical" evidence="11">
    <location>
        <begin position="363"/>
        <end position="382"/>
    </location>
</feature>
<accession>A0ABS5T6P2</accession>
<dbReference type="Gene3D" id="1.20.1250.20">
    <property type="entry name" value="MFS general substrate transporter like domains"/>
    <property type="match status" value="2"/>
</dbReference>
<feature type="transmembrane region" description="Helical" evidence="11">
    <location>
        <begin position="12"/>
        <end position="32"/>
    </location>
</feature>
<dbReference type="Proteomes" id="UP000786875">
    <property type="component" value="Unassembled WGS sequence"/>
</dbReference>
<organism evidence="13 14">
    <name type="scientific">Rosenbergiella australiborealis</name>
    <dbReference type="NCBI Taxonomy" id="1544696"/>
    <lineage>
        <taxon>Bacteria</taxon>
        <taxon>Pseudomonadati</taxon>
        <taxon>Pseudomonadota</taxon>
        <taxon>Gammaproteobacteria</taxon>
        <taxon>Enterobacterales</taxon>
        <taxon>Erwiniaceae</taxon>
        <taxon>Rosenbergiella</taxon>
    </lineage>
</organism>
<dbReference type="NCBIfam" id="TIGR01272">
    <property type="entry name" value="gluP"/>
    <property type="match status" value="1"/>
</dbReference>
<reference evidence="13 14" key="1">
    <citation type="submission" date="2020-04" db="EMBL/GenBank/DDBJ databases">
        <title>Genome sequencing of Rosenbergiella species.</title>
        <authorList>
            <person name="Alvarez-Perez S."/>
            <person name="Lievens B."/>
        </authorList>
    </citation>
    <scope>NUCLEOTIDE SEQUENCE [LARGE SCALE GENOMIC DNA]</scope>
    <source>
        <strain evidence="13 14">CdVSA20.1</strain>
    </source>
</reference>
<dbReference type="EMBL" id="JABBFO010000012">
    <property type="protein sequence ID" value="MBT0728033.1"/>
    <property type="molecule type" value="Genomic_DNA"/>
</dbReference>
<dbReference type="InterPro" id="IPR050375">
    <property type="entry name" value="MFS_TsgA-like"/>
</dbReference>
<feature type="transmembrane region" description="Helical" evidence="11">
    <location>
        <begin position="330"/>
        <end position="351"/>
    </location>
</feature>
<feature type="transmembrane region" description="Helical" evidence="11">
    <location>
        <begin position="105"/>
        <end position="126"/>
    </location>
</feature>
<keyword evidence="14" id="KW-1185">Reference proteome</keyword>
<dbReference type="InterPro" id="IPR011701">
    <property type="entry name" value="MFS"/>
</dbReference>
<keyword evidence="4" id="KW-0813">Transport</keyword>
<keyword evidence="7" id="KW-0762">Sugar transport</keyword>
<evidence type="ECO:0000256" key="10">
    <source>
        <dbReference type="ARBA" id="ARBA00023136"/>
    </source>
</evidence>
<evidence type="ECO:0000256" key="1">
    <source>
        <dbReference type="ARBA" id="ARBA00003321"/>
    </source>
</evidence>
<keyword evidence="5" id="KW-1003">Cell membrane</keyword>
<feature type="transmembrane region" description="Helical" evidence="11">
    <location>
        <begin position="44"/>
        <end position="60"/>
    </location>
</feature>
<feature type="domain" description="Major facilitator superfamily (MFS) profile" evidence="12">
    <location>
        <begin position="11"/>
        <end position="411"/>
    </location>
</feature>
<comment type="function">
    <text evidence="1">Intake of glucose and galactose.</text>
</comment>
<evidence type="ECO:0000256" key="6">
    <source>
        <dbReference type="ARBA" id="ARBA00022519"/>
    </source>
</evidence>
<feature type="transmembrane region" description="Helical" evidence="11">
    <location>
        <begin position="305"/>
        <end position="324"/>
    </location>
</feature>
<dbReference type="PROSITE" id="PS50850">
    <property type="entry name" value="MFS"/>
    <property type="match status" value="1"/>
</dbReference>
<dbReference type="PANTHER" id="PTHR43702">
    <property type="entry name" value="L-FUCOSE-PROTON SYMPORTER"/>
    <property type="match status" value="1"/>
</dbReference>
<comment type="similarity">
    <text evidence="3">Belongs to the major facilitator superfamily. FHS transporter (TC 2.A.1.7) family.</text>
</comment>
<protein>
    <submittedName>
        <fullName evidence="13">L-fucose:H+ symporter permease</fullName>
    </submittedName>
</protein>
<dbReference type="Pfam" id="PF07690">
    <property type="entry name" value="MFS_1"/>
    <property type="match status" value="1"/>
</dbReference>
<feature type="transmembrane region" description="Helical" evidence="11">
    <location>
        <begin position="147"/>
        <end position="169"/>
    </location>
</feature>
<feature type="transmembrane region" description="Helical" evidence="11">
    <location>
        <begin position="279"/>
        <end position="298"/>
    </location>
</feature>
<dbReference type="NCBIfam" id="TIGR00885">
    <property type="entry name" value="fucP"/>
    <property type="match status" value="1"/>
</dbReference>
<dbReference type="InterPro" id="IPR005275">
    <property type="entry name" value="Lfuc_symporter_FucP"/>
</dbReference>
<keyword evidence="9 11" id="KW-1133">Transmembrane helix</keyword>
<dbReference type="InterPro" id="IPR020846">
    <property type="entry name" value="MFS_dom"/>
</dbReference>
<sequence>MPTQGTNYTRSLTILTALFFMWGLITSLNDILVPHLKALFELSYFQASLVQFCFFFAYFVMSYPAGKIVAKLGYKVGIILGLLIAAIGCILFYPSAAMRSYPLFLLSLFILASGLTLLQVAANPYVNSLGSPETAASRLNLTQAFNSLGTTIGPVIGSLFILSATILSASEQSALSPEQLHSYHATEAASVQSPYLVLTLALVVIAVIIFFSKLPKVESEVETASTVKQSLFVHRHLILGVVGIFAYVGAEVSIGSYLISFMQSPDVAGLTAASASKHLALYWGGAMIGRFAGSFIMRKIKPNKLLTFNAIIIALLLISAIVFAGSWGMWAVLAIGLFNSIMFPTIFSLALEKMGNLSGQASGLLCMGIVGGAIIPVIQAFFADHFALLISFLVPVVCYLYIAWYGFKGYKPENS</sequence>
<dbReference type="PANTHER" id="PTHR43702:SF3">
    <property type="entry name" value="PROTEIN TSGA"/>
    <property type="match status" value="1"/>
</dbReference>
<keyword evidence="6" id="KW-0997">Cell inner membrane</keyword>
<dbReference type="CDD" id="cd17394">
    <property type="entry name" value="MFS_FucP_like"/>
    <property type="match status" value="1"/>
</dbReference>
<dbReference type="InterPro" id="IPR036259">
    <property type="entry name" value="MFS_trans_sf"/>
</dbReference>
<dbReference type="InterPro" id="IPR005964">
    <property type="entry name" value="Glc/Gal_transptr_bac"/>
</dbReference>
<evidence type="ECO:0000259" key="12">
    <source>
        <dbReference type="PROSITE" id="PS50850"/>
    </source>
</evidence>
<comment type="subcellular location">
    <subcellularLocation>
        <location evidence="2">Cell inner membrane</location>
        <topology evidence="2">Multi-pass membrane protein</topology>
    </subcellularLocation>
</comment>
<proteinExistence type="inferred from homology"/>
<feature type="transmembrane region" description="Helical" evidence="11">
    <location>
        <begin position="237"/>
        <end position="259"/>
    </location>
</feature>
<evidence type="ECO:0000256" key="7">
    <source>
        <dbReference type="ARBA" id="ARBA00022597"/>
    </source>
</evidence>
<keyword evidence="8 11" id="KW-0812">Transmembrane</keyword>
<dbReference type="RefSeq" id="WP_214215265.1">
    <property type="nucleotide sequence ID" value="NZ_JABBFO010000012.1"/>
</dbReference>
<keyword evidence="10 11" id="KW-0472">Membrane</keyword>
<evidence type="ECO:0000256" key="11">
    <source>
        <dbReference type="SAM" id="Phobius"/>
    </source>
</evidence>
<comment type="caution">
    <text evidence="13">The sequence shown here is derived from an EMBL/GenBank/DDBJ whole genome shotgun (WGS) entry which is preliminary data.</text>
</comment>
<dbReference type="SUPFAM" id="SSF103473">
    <property type="entry name" value="MFS general substrate transporter"/>
    <property type="match status" value="1"/>
</dbReference>